<organism evidence="1">
    <name type="scientific">bioreactor metagenome</name>
    <dbReference type="NCBI Taxonomy" id="1076179"/>
    <lineage>
        <taxon>unclassified sequences</taxon>
        <taxon>metagenomes</taxon>
        <taxon>ecological metagenomes</taxon>
    </lineage>
</organism>
<sequence>MRDITLRFALDSAARLGRAGRDAVRRLTDYVTLTLPGMEGFEQPLDQTGEEIFTGYGVRAVRLSSDPAGRTFYIENSGNTAVRVDTFGHTRVDGESYGENIPLYAEVFPGSAAYARLFDYIPTIEPQAKEISFYISVIDMDENRLLGRSAERITLTLPTGE</sequence>
<name>A0A645FXR8_9ZZZZ</name>
<dbReference type="EMBL" id="VSSQ01063691">
    <property type="protein sequence ID" value="MPN16693.1"/>
    <property type="molecule type" value="Genomic_DNA"/>
</dbReference>
<gene>
    <name evidence="1" type="ORF">SDC9_164038</name>
</gene>
<proteinExistence type="predicted"/>
<comment type="caution">
    <text evidence="1">The sequence shown here is derived from an EMBL/GenBank/DDBJ whole genome shotgun (WGS) entry which is preliminary data.</text>
</comment>
<evidence type="ECO:0000313" key="1">
    <source>
        <dbReference type="EMBL" id="MPN16693.1"/>
    </source>
</evidence>
<accession>A0A645FXR8</accession>
<dbReference type="AlphaFoldDB" id="A0A645FXR8"/>
<protein>
    <submittedName>
        <fullName evidence="1">Uncharacterized protein</fullName>
    </submittedName>
</protein>
<reference evidence="1" key="1">
    <citation type="submission" date="2019-08" db="EMBL/GenBank/DDBJ databases">
        <authorList>
            <person name="Kucharzyk K."/>
            <person name="Murdoch R.W."/>
            <person name="Higgins S."/>
            <person name="Loffler F."/>
        </authorList>
    </citation>
    <scope>NUCLEOTIDE SEQUENCE</scope>
</reference>